<organism evidence="6 7">
    <name type="scientific">Penstemon smallii</name>
    <dbReference type="NCBI Taxonomy" id="265156"/>
    <lineage>
        <taxon>Eukaryota</taxon>
        <taxon>Viridiplantae</taxon>
        <taxon>Streptophyta</taxon>
        <taxon>Embryophyta</taxon>
        <taxon>Tracheophyta</taxon>
        <taxon>Spermatophyta</taxon>
        <taxon>Magnoliopsida</taxon>
        <taxon>eudicotyledons</taxon>
        <taxon>Gunneridae</taxon>
        <taxon>Pentapetalae</taxon>
        <taxon>asterids</taxon>
        <taxon>lamiids</taxon>
        <taxon>Lamiales</taxon>
        <taxon>Plantaginaceae</taxon>
        <taxon>Cheloneae</taxon>
        <taxon>Penstemon</taxon>
    </lineage>
</organism>
<feature type="compositionally biased region" description="Basic and acidic residues" evidence="4">
    <location>
        <begin position="272"/>
        <end position="284"/>
    </location>
</feature>
<dbReference type="GO" id="GO:0007059">
    <property type="term" value="P:chromosome segregation"/>
    <property type="evidence" value="ECO:0007669"/>
    <property type="project" value="UniProtKB-KW"/>
</dbReference>
<protein>
    <recommendedName>
        <fullName evidence="5">Shugoshin C-terminal domain-containing protein</fullName>
    </recommendedName>
</protein>
<evidence type="ECO:0000256" key="3">
    <source>
        <dbReference type="SAM" id="Coils"/>
    </source>
</evidence>
<dbReference type="InterPro" id="IPR011515">
    <property type="entry name" value="Shugoshin_C"/>
</dbReference>
<evidence type="ECO:0000256" key="2">
    <source>
        <dbReference type="ARBA" id="ARBA00022829"/>
    </source>
</evidence>
<dbReference type="PANTHER" id="PTHR34373">
    <property type="entry name" value="SHUGOSHIN 2"/>
    <property type="match status" value="1"/>
</dbReference>
<evidence type="ECO:0000313" key="7">
    <source>
        <dbReference type="Proteomes" id="UP001634393"/>
    </source>
</evidence>
<evidence type="ECO:0000256" key="4">
    <source>
        <dbReference type="SAM" id="MobiDB-lite"/>
    </source>
</evidence>
<reference evidence="6 7" key="1">
    <citation type="submission" date="2024-12" db="EMBL/GenBank/DDBJ databases">
        <title>The unique morphological basis and parallel evolutionary history of personate flowers in Penstemon.</title>
        <authorList>
            <person name="Depatie T.H."/>
            <person name="Wessinger C.A."/>
        </authorList>
    </citation>
    <scope>NUCLEOTIDE SEQUENCE [LARGE SCALE GENOMIC DNA]</scope>
    <source>
        <strain evidence="6">WTNN_2</strain>
        <tissue evidence="6">Leaf</tissue>
    </source>
</reference>
<evidence type="ECO:0000259" key="5">
    <source>
        <dbReference type="Pfam" id="PF07557"/>
    </source>
</evidence>
<dbReference type="EMBL" id="JBJXBP010000003">
    <property type="protein sequence ID" value="KAL3838273.1"/>
    <property type="molecule type" value="Genomic_DNA"/>
</dbReference>
<dbReference type="Proteomes" id="UP001634393">
    <property type="component" value="Unassembled WGS sequence"/>
</dbReference>
<keyword evidence="7" id="KW-1185">Reference proteome</keyword>
<comment type="caution">
    <text evidence="6">The sequence shown here is derived from an EMBL/GenBank/DDBJ whole genome shotgun (WGS) entry which is preliminary data.</text>
</comment>
<dbReference type="PANTHER" id="PTHR34373:SF9">
    <property type="entry name" value="SHUGOSHIN 2"/>
    <property type="match status" value="1"/>
</dbReference>
<gene>
    <name evidence="6" type="ORF">ACJIZ3_022864</name>
</gene>
<feature type="compositionally biased region" description="Basic and acidic residues" evidence="4">
    <location>
        <begin position="246"/>
        <end position="262"/>
    </location>
</feature>
<dbReference type="AlphaFoldDB" id="A0ABD3TPS1"/>
<dbReference type="Pfam" id="PF07557">
    <property type="entry name" value="Shugoshin_C"/>
    <property type="match status" value="1"/>
</dbReference>
<name>A0ABD3TPS1_9LAMI</name>
<sequence>MSKNEGVRIPDTQNVDTIVDKVAKACPQSAVRRKLADISNLPQKQRLLIQEEKSQSIPTNTKEYIDQLQKEHMALVKMLAQRNKIIEQSGIELDRLRVNLLKLKEQNHQLALQNSQMLADLNSGKDRLKALQHELGCKNGLLKARKLELEDKAPKRICKDADTEEGDSLKECINDVKPRITKRSSQSNGLGCSETVQSKENAVNKRFSFFITRETSIFPYVSLFLSFGVFLDRPCVRRQSARFKAAEQKHDEEMHDIDDTKLPKHPLLDNPVPEKESSSVKNEDNECSSGPGYESQDIGRPSLCRPSRVAAKKVQSYKEIPINVKMRRPQ</sequence>
<feature type="region of interest" description="Disordered" evidence="4">
    <location>
        <begin position="246"/>
        <end position="307"/>
    </location>
</feature>
<accession>A0ABD3TPS1</accession>
<feature type="coiled-coil region" evidence="3">
    <location>
        <begin position="86"/>
        <end position="113"/>
    </location>
</feature>
<dbReference type="InterPro" id="IPR044693">
    <property type="entry name" value="SGO_plant"/>
</dbReference>
<keyword evidence="3" id="KW-0175">Coiled coil</keyword>
<keyword evidence="2" id="KW-0159">Chromosome partition</keyword>
<evidence type="ECO:0000313" key="6">
    <source>
        <dbReference type="EMBL" id="KAL3838273.1"/>
    </source>
</evidence>
<comment type="similarity">
    <text evidence="1">Belongs to the shugoshin family.</text>
</comment>
<evidence type="ECO:0000256" key="1">
    <source>
        <dbReference type="ARBA" id="ARBA00010845"/>
    </source>
</evidence>
<feature type="domain" description="Shugoshin C-terminal" evidence="5">
    <location>
        <begin position="304"/>
        <end position="328"/>
    </location>
</feature>
<proteinExistence type="inferred from homology"/>